<keyword evidence="1" id="KW-0812">Transmembrane</keyword>
<protein>
    <submittedName>
        <fullName evidence="2">Vesicle-associated membrane protein 3</fullName>
    </submittedName>
</protein>
<feature type="transmembrane region" description="Helical" evidence="1">
    <location>
        <begin position="6"/>
        <end position="23"/>
    </location>
</feature>
<feature type="transmembrane region" description="Helical" evidence="1">
    <location>
        <begin position="44"/>
        <end position="76"/>
    </location>
</feature>
<sequence length="116" mass="13319">MIIMLSVVILIIVIIVISKYIFWKFLCRMLGVYLSKSACMLTRFLVVCNWSLFFQMWAILIIIILVIIIIIVGEYVQHSNICSPKGKPGPHLSFNRPYLLFTCKLFSSVVACCLKL</sequence>
<gene>
    <name evidence="2" type="primary">Vamp3-002</name>
</gene>
<keyword evidence="1" id="KW-0472">Membrane</keyword>
<dbReference type="AlphaFoldDB" id="A0A6F9DX54"/>
<accession>A0A6F9DX54</accession>
<evidence type="ECO:0000313" key="2">
    <source>
        <dbReference type="EMBL" id="CAB3267590.1"/>
    </source>
</evidence>
<evidence type="ECO:0000256" key="1">
    <source>
        <dbReference type="SAM" id="Phobius"/>
    </source>
</evidence>
<feature type="transmembrane region" description="Helical" evidence="1">
    <location>
        <begin position="96"/>
        <end position="114"/>
    </location>
</feature>
<dbReference type="EMBL" id="LR791728">
    <property type="protein sequence ID" value="CAB3267590.1"/>
    <property type="molecule type" value="mRNA"/>
</dbReference>
<reference evidence="2" key="1">
    <citation type="submission" date="2020-04" db="EMBL/GenBank/DDBJ databases">
        <authorList>
            <person name="Neveu A P."/>
        </authorList>
    </citation>
    <scope>NUCLEOTIDE SEQUENCE</scope>
    <source>
        <tissue evidence="2">Whole embryo</tissue>
    </source>
</reference>
<keyword evidence="1" id="KW-1133">Transmembrane helix</keyword>
<name>A0A6F9DX54_9ASCI</name>
<proteinExistence type="evidence at transcript level"/>
<organism evidence="2">
    <name type="scientific">Phallusia mammillata</name>
    <dbReference type="NCBI Taxonomy" id="59560"/>
    <lineage>
        <taxon>Eukaryota</taxon>
        <taxon>Metazoa</taxon>
        <taxon>Chordata</taxon>
        <taxon>Tunicata</taxon>
        <taxon>Ascidiacea</taxon>
        <taxon>Phlebobranchia</taxon>
        <taxon>Ascidiidae</taxon>
        <taxon>Phallusia</taxon>
    </lineage>
</organism>